<dbReference type="InterPro" id="IPR036397">
    <property type="entry name" value="RNaseH_sf"/>
</dbReference>
<protein>
    <recommendedName>
        <fullName evidence="1">RNase H type-1 domain-containing protein</fullName>
    </recommendedName>
</protein>
<dbReference type="Pfam" id="PF13456">
    <property type="entry name" value="RVT_3"/>
    <property type="match status" value="1"/>
</dbReference>
<feature type="domain" description="RNase H type-1" evidence="1">
    <location>
        <begin position="23"/>
        <end position="147"/>
    </location>
</feature>
<organism evidence="2">
    <name type="scientific">Lotus japonicus</name>
    <name type="common">Lotus corniculatus var. japonicus</name>
    <dbReference type="NCBI Taxonomy" id="34305"/>
    <lineage>
        <taxon>Eukaryota</taxon>
        <taxon>Viridiplantae</taxon>
        <taxon>Streptophyta</taxon>
        <taxon>Embryophyta</taxon>
        <taxon>Tracheophyta</taxon>
        <taxon>Spermatophyta</taxon>
        <taxon>Magnoliopsida</taxon>
        <taxon>eudicotyledons</taxon>
        <taxon>Gunneridae</taxon>
        <taxon>Pentapetalae</taxon>
        <taxon>rosids</taxon>
        <taxon>fabids</taxon>
        <taxon>Fabales</taxon>
        <taxon>Fabaceae</taxon>
        <taxon>Papilionoideae</taxon>
        <taxon>50 kb inversion clade</taxon>
        <taxon>NPAAA clade</taxon>
        <taxon>Hologalegina</taxon>
        <taxon>robinioid clade</taxon>
        <taxon>Loteae</taxon>
        <taxon>Lotus</taxon>
    </lineage>
</organism>
<dbReference type="CDD" id="cd06222">
    <property type="entry name" value="RNase_H_like"/>
    <property type="match status" value="1"/>
</dbReference>
<dbReference type="InterPro" id="IPR044730">
    <property type="entry name" value="RNase_H-like_dom_plant"/>
</dbReference>
<sequence length="178" mass="19831">MATALDFMLHSWQPPEEGFIKCNSDGSYREESQVMGSGGVLRDHRGKWLGGFYSKVPDNPLASPFMAEACALRDVLRLAWDQGHRKIRCETDCANLVSTLEDGDNLHLHSAYSVLFSIKELLTRNWLVTLNVISRECNKAVDYLAKLGAAAATTDFWVLNQPDVELEVLLIKDSDVAS</sequence>
<dbReference type="GO" id="GO:0003676">
    <property type="term" value="F:nucleic acid binding"/>
    <property type="evidence" value="ECO:0007669"/>
    <property type="project" value="InterPro"/>
</dbReference>
<dbReference type="PANTHER" id="PTHR47723">
    <property type="entry name" value="OS05G0353850 PROTEIN"/>
    <property type="match status" value="1"/>
</dbReference>
<dbReference type="AlphaFoldDB" id="I3S2I6"/>
<dbReference type="Gene3D" id="3.30.420.10">
    <property type="entry name" value="Ribonuclease H-like superfamily/Ribonuclease H"/>
    <property type="match status" value="1"/>
</dbReference>
<dbReference type="PANTHER" id="PTHR47723:SF19">
    <property type="entry name" value="POLYNUCLEOTIDYL TRANSFERASE, RIBONUCLEASE H-LIKE SUPERFAMILY PROTEIN"/>
    <property type="match status" value="1"/>
</dbReference>
<evidence type="ECO:0000313" key="2">
    <source>
        <dbReference type="EMBL" id="AFK34478.1"/>
    </source>
</evidence>
<reference evidence="2" key="1">
    <citation type="submission" date="2012-05" db="EMBL/GenBank/DDBJ databases">
        <authorList>
            <person name="Krishnakumar V."/>
            <person name="Cheung F."/>
            <person name="Xiao Y."/>
            <person name="Chan A."/>
            <person name="Moskal W.A."/>
            <person name="Town C.D."/>
        </authorList>
    </citation>
    <scope>NUCLEOTIDE SEQUENCE</scope>
</reference>
<accession>I3S2I6</accession>
<dbReference type="GO" id="GO:0004523">
    <property type="term" value="F:RNA-DNA hybrid ribonuclease activity"/>
    <property type="evidence" value="ECO:0007669"/>
    <property type="project" value="InterPro"/>
</dbReference>
<dbReference type="InterPro" id="IPR002156">
    <property type="entry name" value="RNaseH_domain"/>
</dbReference>
<dbReference type="InterPro" id="IPR012337">
    <property type="entry name" value="RNaseH-like_sf"/>
</dbReference>
<evidence type="ECO:0000259" key="1">
    <source>
        <dbReference type="Pfam" id="PF13456"/>
    </source>
</evidence>
<dbReference type="InterPro" id="IPR053151">
    <property type="entry name" value="RNase_H-like"/>
</dbReference>
<proteinExistence type="evidence at transcript level"/>
<dbReference type="EMBL" id="BT134683">
    <property type="protein sequence ID" value="AFK34478.1"/>
    <property type="molecule type" value="mRNA"/>
</dbReference>
<dbReference type="SUPFAM" id="SSF53098">
    <property type="entry name" value="Ribonuclease H-like"/>
    <property type="match status" value="1"/>
</dbReference>
<name>I3S2I6_LOTJA</name>